<reference evidence="1" key="1">
    <citation type="submission" date="2021-06" db="EMBL/GenBank/DDBJ databases">
        <title>Parelaphostrongylus tenuis whole genome reference sequence.</title>
        <authorList>
            <person name="Garwood T.J."/>
            <person name="Larsen P.A."/>
            <person name="Fountain-Jones N.M."/>
            <person name="Garbe J.R."/>
            <person name="Macchietto M.G."/>
            <person name="Kania S.A."/>
            <person name="Gerhold R.W."/>
            <person name="Richards J.E."/>
            <person name="Wolf T.M."/>
        </authorList>
    </citation>
    <scope>NUCLEOTIDE SEQUENCE</scope>
    <source>
        <strain evidence="1">MNPRO001-30</strain>
        <tissue evidence="1">Meninges</tissue>
    </source>
</reference>
<dbReference type="AlphaFoldDB" id="A0AAD5N8E1"/>
<dbReference type="EMBL" id="JAHQIW010005001">
    <property type="protein sequence ID" value="KAJ1364537.1"/>
    <property type="molecule type" value="Genomic_DNA"/>
</dbReference>
<accession>A0AAD5N8E1</accession>
<evidence type="ECO:0000313" key="2">
    <source>
        <dbReference type="Proteomes" id="UP001196413"/>
    </source>
</evidence>
<evidence type="ECO:0000313" key="1">
    <source>
        <dbReference type="EMBL" id="KAJ1364537.1"/>
    </source>
</evidence>
<proteinExistence type="predicted"/>
<comment type="caution">
    <text evidence="1">The sequence shown here is derived from an EMBL/GenBank/DDBJ whole genome shotgun (WGS) entry which is preliminary data.</text>
</comment>
<gene>
    <name evidence="1" type="ORF">KIN20_024660</name>
</gene>
<protein>
    <submittedName>
        <fullName evidence="1">Uncharacterized protein</fullName>
    </submittedName>
</protein>
<keyword evidence="2" id="KW-1185">Reference proteome</keyword>
<sequence>MVLTSYQNRLLMMHEWLLGSNATVASERINLTSTQDSWKKYGVLMVQKVSTKEKWQEVIEAEGEYFEYQFCLCSGVIGA</sequence>
<name>A0AAD5N8E1_PARTN</name>
<organism evidence="1 2">
    <name type="scientific">Parelaphostrongylus tenuis</name>
    <name type="common">Meningeal worm</name>
    <dbReference type="NCBI Taxonomy" id="148309"/>
    <lineage>
        <taxon>Eukaryota</taxon>
        <taxon>Metazoa</taxon>
        <taxon>Ecdysozoa</taxon>
        <taxon>Nematoda</taxon>
        <taxon>Chromadorea</taxon>
        <taxon>Rhabditida</taxon>
        <taxon>Rhabditina</taxon>
        <taxon>Rhabditomorpha</taxon>
        <taxon>Strongyloidea</taxon>
        <taxon>Metastrongylidae</taxon>
        <taxon>Parelaphostrongylus</taxon>
    </lineage>
</organism>
<dbReference type="Proteomes" id="UP001196413">
    <property type="component" value="Unassembled WGS sequence"/>
</dbReference>